<proteinExistence type="predicted"/>
<gene>
    <name evidence="1" type="ordered locus">KNP414_02391</name>
</gene>
<protein>
    <submittedName>
        <fullName evidence="1">Uncharacterized protein</fullName>
    </submittedName>
</protein>
<reference evidence="2" key="1">
    <citation type="submission" date="2011-06" db="EMBL/GenBank/DDBJ databases">
        <title>Complete genome sequence of Paenibacillus mucilaginosus KNP414.</title>
        <authorList>
            <person name="Wang J."/>
            <person name="Hu S."/>
            <person name="Hu X."/>
            <person name="Zhang B."/>
            <person name="Dong D."/>
            <person name="Zhang S."/>
            <person name="Zhao K."/>
            <person name="Wu D."/>
        </authorList>
    </citation>
    <scope>NUCLEOTIDE SEQUENCE [LARGE SCALE GENOMIC DNA]</scope>
    <source>
        <strain evidence="2">KNP414</strain>
    </source>
</reference>
<sequence>MNAHTVHDIILYLSSIGLCSQKLPYFTMRGNMAAEPL</sequence>
<dbReference type="HOGENOM" id="CLU_3346728_0_0_9"/>
<dbReference type="EMBL" id="CP002869">
    <property type="protein sequence ID" value="AEI40952.1"/>
    <property type="molecule type" value="Genomic_DNA"/>
</dbReference>
<accession>F8F5E1</accession>
<name>F8F5E1_PAEMK</name>
<dbReference type="AlphaFoldDB" id="F8F5E1"/>
<evidence type="ECO:0000313" key="1">
    <source>
        <dbReference type="EMBL" id="AEI40952.1"/>
    </source>
</evidence>
<organism evidence="1 2">
    <name type="scientific">Paenibacillus mucilaginosus (strain KNP414)</name>
    <dbReference type="NCBI Taxonomy" id="1036673"/>
    <lineage>
        <taxon>Bacteria</taxon>
        <taxon>Bacillati</taxon>
        <taxon>Bacillota</taxon>
        <taxon>Bacilli</taxon>
        <taxon>Bacillales</taxon>
        <taxon>Paenibacillaceae</taxon>
        <taxon>Paenibacillus</taxon>
    </lineage>
</organism>
<evidence type="ECO:0000313" key="2">
    <source>
        <dbReference type="Proteomes" id="UP000006620"/>
    </source>
</evidence>
<dbReference type="KEGG" id="pms:KNP414_02391"/>
<dbReference type="Proteomes" id="UP000006620">
    <property type="component" value="Chromosome"/>
</dbReference>
<reference evidence="1 2" key="2">
    <citation type="journal article" date="2013" name="Genome Announc.">
        <title>Genome Sequence of Growth-Improving Paenibacillus mucilaginosus Strain KNP414.</title>
        <authorList>
            <person name="Lu J.J."/>
            <person name="Wang J.F."/>
            <person name="Hu X.F."/>
        </authorList>
    </citation>
    <scope>NUCLEOTIDE SEQUENCE [LARGE SCALE GENOMIC DNA]</scope>
    <source>
        <strain evidence="1 2">KNP414</strain>
    </source>
</reference>